<dbReference type="EMBL" id="SMLH01000012">
    <property type="protein sequence ID" value="TDE27068.1"/>
    <property type="molecule type" value="Genomic_DNA"/>
</dbReference>
<dbReference type="RefSeq" id="WP_132072584.1">
    <property type="nucleotide sequence ID" value="NZ_SMLH01000012.1"/>
</dbReference>
<proteinExistence type="predicted"/>
<comment type="caution">
    <text evidence="1">The sequence shown here is derived from an EMBL/GenBank/DDBJ whole genome shotgun (WGS) entry which is preliminary data.</text>
</comment>
<evidence type="ECO:0000313" key="2">
    <source>
        <dbReference type="Proteomes" id="UP000294685"/>
    </source>
</evidence>
<reference evidence="1 2" key="1">
    <citation type="submission" date="2019-03" db="EMBL/GenBank/DDBJ databases">
        <title>Novel species of Flavobacterium.</title>
        <authorList>
            <person name="Liu Q."/>
            <person name="Xin Y.-H."/>
        </authorList>
    </citation>
    <scope>NUCLEOTIDE SEQUENCE [LARGE SCALE GENOMIC DNA]</scope>
    <source>
        <strain evidence="1 2">LB2P22</strain>
    </source>
</reference>
<accession>A0ABY2DNJ3</accession>
<keyword evidence="2" id="KW-1185">Reference proteome</keyword>
<protein>
    <submittedName>
        <fullName evidence="1">Uncharacterized protein</fullName>
    </submittedName>
</protein>
<evidence type="ECO:0000313" key="1">
    <source>
        <dbReference type="EMBL" id="TDE27068.1"/>
    </source>
</evidence>
<organism evidence="1 2">
    <name type="scientific">Flavobacterium ranwuense</name>
    <dbReference type="NCBI Taxonomy" id="2541725"/>
    <lineage>
        <taxon>Bacteria</taxon>
        <taxon>Pseudomonadati</taxon>
        <taxon>Bacteroidota</taxon>
        <taxon>Flavobacteriia</taxon>
        <taxon>Flavobacteriales</taxon>
        <taxon>Flavobacteriaceae</taxon>
        <taxon>Flavobacterium</taxon>
    </lineage>
</organism>
<sequence>MKHFFILLIIFPNLVSGQIFNEMQKCDTLIFKVGRNFADSDVRMQITDRKSQERYIFTKGNISITFRKDINIEDIQLQKSIEKPIFKLDENFFQTTDFQNFIEFLIVWKKPVYIIDRVMKNNKLIKRKVFITYTL</sequence>
<gene>
    <name evidence="1" type="ORF">E0I61_15590</name>
</gene>
<dbReference type="Proteomes" id="UP000294685">
    <property type="component" value="Unassembled WGS sequence"/>
</dbReference>
<name>A0ABY2DNJ3_9FLAO</name>